<evidence type="ECO:0008006" key="4">
    <source>
        <dbReference type="Google" id="ProtNLM"/>
    </source>
</evidence>
<organism evidence="2 3">
    <name type="scientific">Actinocorallia libanotica</name>
    <dbReference type="NCBI Taxonomy" id="46162"/>
    <lineage>
        <taxon>Bacteria</taxon>
        <taxon>Bacillati</taxon>
        <taxon>Actinomycetota</taxon>
        <taxon>Actinomycetes</taxon>
        <taxon>Streptosporangiales</taxon>
        <taxon>Thermomonosporaceae</taxon>
        <taxon>Actinocorallia</taxon>
    </lineage>
</organism>
<dbReference type="RefSeq" id="WP_344240309.1">
    <property type="nucleotide sequence ID" value="NZ_BAAAHH010000008.1"/>
</dbReference>
<comment type="caution">
    <text evidence="2">The sequence shown here is derived from an EMBL/GenBank/DDBJ whole genome shotgun (WGS) entry which is preliminary data.</text>
</comment>
<dbReference type="Proteomes" id="UP001500665">
    <property type="component" value="Unassembled WGS sequence"/>
</dbReference>
<dbReference type="EMBL" id="BAAAHH010000008">
    <property type="protein sequence ID" value="GAA0949156.1"/>
    <property type="molecule type" value="Genomic_DNA"/>
</dbReference>
<evidence type="ECO:0000313" key="3">
    <source>
        <dbReference type="Proteomes" id="UP001500665"/>
    </source>
</evidence>
<evidence type="ECO:0000313" key="2">
    <source>
        <dbReference type="EMBL" id="GAA0949156.1"/>
    </source>
</evidence>
<feature type="compositionally biased region" description="Basic and acidic residues" evidence="1">
    <location>
        <begin position="32"/>
        <end position="56"/>
    </location>
</feature>
<proteinExistence type="predicted"/>
<name>A0ABP4BCL5_9ACTN</name>
<evidence type="ECO:0000256" key="1">
    <source>
        <dbReference type="SAM" id="MobiDB-lite"/>
    </source>
</evidence>
<feature type="region of interest" description="Disordered" evidence="1">
    <location>
        <begin position="29"/>
        <end position="64"/>
    </location>
</feature>
<protein>
    <recommendedName>
        <fullName evidence="4">Secreted protein</fullName>
    </recommendedName>
</protein>
<gene>
    <name evidence="2" type="ORF">GCM10009550_26190</name>
</gene>
<sequence>MNTAVKLGAFAVGMAGVFGVSLGAGKVLGPDPAERPEHVQSGEPASHEDHGAHGDEAAAEPAAATDLAISRQDAPGGRFAFRVTGRDGKPVTAYDVEHDKKMHLIVVRRDLSGFRHVHPELRPDGVWEVESPLGEPGSYRAFADFKPTGGDAQVLTLDTDVPGTATERPLPAPSDTAEVDGYTVTLDGTLAAGRTSELTLTVNKDGKPVTDLQPYLGAYGHLVALRKDDLAYLHVHPEGAPGDGKTASGPDITFFAEAPTGGDHRLYLDFQHEGQVRTAEFTVHVH</sequence>
<reference evidence="3" key="1">
    <citation type="journal article" date="2019" name="Int. J. Syst. Evol. Microbiol.">
        <title>The Global Catalogue of Microorganisms (GCM) 10K type strain sequencing project: providing services to taxonomists for standard genome sequencing and annotation.</title>
        <authorList>
            <consortium name="The Broad Institute Genomics Platform"/>
            <consortium name="The Broad Institute Genome Sequencing Center for Infectious Disease"/>
            <person name="Wu L."/>
            <person name="Ma J."/>
        </authorList>
    </citation>
    <scope>NUCLEOTIDE SEQUENCE [LARGE SCALE GENOMIC DNA]</scope>
    <source>
        <strain evidence="3">JCM 10696</strain>
    </source>
</reference>
<keyword evidence="3" id="KW-1185">Reference proteome</keyword>
<accession>A0ABP4BCL5</accession>